<organism evidence="2 3">
    <name type="scientific">Microbacterium suwonense</name>
    <dbReference type="NCBI Taxonomy" id="683047"/>
    <lineage>
        <taxon>Bacteria</taxon>
        <taxon>Bacillati</taxon>
        <taxon>Actinomycetota</taxon>
        <taxon>Actinomycetes</taxon>
        <taxon>Micrococcales</taxon>
        <taxon>Microbacteriaceae</taxon>
        <taxon>Microbacterium</taxon>
    </lineage>
</organism>
<proteinExistence type="predicted"/>
<accession>A0ABN6X471</accession>
<reference evidence="3" key="1">
    <citation type="journal article" date="2019" name="Int. J. Syst. Evol. Microbiol.">
        <title>The Global Catalogue of Microorganisms (GCM) 10K type strain sequencing project: providing services to taxonomists for standard genome sequencing and annotation.</title>
        <authorList>
            <consortium name="The Broad Institute Genomics Platform"/>
            <consortium name="The Broad Institute Genome Sequencing Center for Infectious Disease"/>
            <person name="Wu L."/>
            <person name="Ma J."/>
        </authorList>
    </citation>
    <scope>NUCLEOTIDE SEQUENCE [LARGE SCALE GENOMIC DNA]</scope>
    <source>
        <strain evidence="3">NBRC 106310</strain>
    </source>
</reference>
<dbReference type="EMBL" id="AP027728">
    <property type="protein sequence ID" value="BDZ39000.1"/>
    <property type="molecule type" value="Genomic_DNA"/>
</dbReference>
<sequence length="362" mass="39815">MNRMQLVDALLAGPRGRRMLLEFALDSEPPGVVELMPLAAAVTSAARTFEPPGTTIWIGTGPRPKEPAPATPDEVARLLTETTLAEATPERLRAAMARSVDMARYWQESDGTDQVAATAEVRVALERVAEHVAPTVSSWWRPIDLHRQWSVRWDEPRIGPPAAMSMAQLRRIQAQQIEQEQRAQHDRPADPTANMSGEWWSKPGWPTPSTAGATFDGSPAALWFVEDSMGWEQCLVYMASVSARSRVFEIDSAEAWGELCTRFPTAVTALKRHDWYRATGRIGDWVLPDWSAVAEHYDAVHLQAGAYLAAAGTAIPVGDSAASVIAGWNPGETYWLTEVIRFDEEPTAWVSGGGGIGEWMLE</sequence>
<keyword evidence="3" id="KW-1185">Reference proteome</keyword>
<evidence type="ECO:0000256" key="1">
    <source>
        <dbReference type="SAM" id="MobiDB-lite"/>
    </source>
</evidence>
<evidence type="ECO:0000313" key="2">
    <source>
        <dbReference type="EMBL" id="BDZ39000.1"/>
    </source>
</evidence>
<gene>
    <name evidence="2" type="ORF">GCM10025863_16140</name>
</gene>
<dbReference type="Proteomes" id="UP001321543">
    <property type="component" value="Chromosome"/>
</dbReference>
<name>A0ABN6X471_9MICO</name>
<feature type="region of interest" description="Disordered" evidence="1">
    <location>
        <begin position="176"/>
        <end position="199"/>
    </location>
</feature>
<evidence type="ECO:0000313" key="3">
    <source>
        <dbReference type="Proteomes" id="UP001321543"/>
    </source>
</evidence>
<protein>
    <submittedName>
        <fullName evidence="2">Uncharacterized protein</fullName>
    </submittedName>
</protein>
<feature type="compositionally biased region" description="Basic and acidic residues" evidence="1">
    <location>
        <begin position="179"/>
        <end position="189"/>
    </location>
</feature>